<feature type="region of interest" description="Disordered" evidence="1">
    <location>
        <begin position="26"/>
        <end position="67"/>
    </location>
</feature>
<sequence length="105" mass="11353">MAATESYIRLSCHATGEPCLTAIDPSDPHSETILTASSTAPDPLTPGLQSPPRCSSSHQPQRRRHHWEAAKAVKPVVAVQTIAYDYRLILLSALQLAAYKICCGL</sequence>
<evidence type="ECO:0000256" key="1">
    <source>
        <dbReference type="SAM" id="MobiDB-lite"/>
    </source>
</evidence>
<dbReference type="Proteomes" id="UP001374584">
    <property type="component" value="Unassembled WGS sequence"/>
</dbReference>
<evidence type="ECO:0000313" key="2">
    <source>
        <dbReference type="EMBL" id="KAK7347576.1"/>
    </source>
</evidence>
<dbReference type="EMBL" id="JAYMYR010000008">
    <property type="protein sequence ID" value="KAK7347576.1"/>
    <property type="molecule type" value="Genomic_DNA"/>
</dbReference>
<reference evidence="2 3" key="1">
    <citation type="submission" date="2024-01" db="EMBL/GenBank/DDBJ databases">
        <title>The genomes of 5 underutilized Papilionoideae crops provide insights into root nodulation and disease resistanc.</title>
        <authorList>
            <person name="Jiang F."/>
        </authorList>
    </citation>
    <scope>NUCLEOTIDE SEQUENCE [LARGE SCALE GENOMIC DNA]</scope>
    <source>
        <strain evidence="2">JINMINGXINNONG_FW02</strain>
        <tissue evidence="2">Leaves</tissue>
    </source>
</reference>
<keyword evidence="3" id="KW-1185">Reference proteome</keyword>
<dbReference type="AlphaFoldDB" id="A0AAN9M525"/>
<accession>A0AAN9M525</accession>
<comment type="caution">
    <text evidence="2">The sequence shown here is derived from an EMBL/GenBank/DDBJ whole genome shotgun (WGS) entry which is preliminary data.</text>
</comment>
<proteinExistence type="predicted"/>
<protein>
    <submittedName>
        <fullName evidence="2">Uncharacterized protein</fullName>
    </submittedName>
</protein>
<organism evidence="2 3">
    <name type="scientific">Phaseolus coccineus</name>
    <name type="common">Scarlet runner bean</name>
    <name type="synonym">Phaseolus multiflorus</name>
    <dbReference type="NCBI Taxonomy" id="3886"/>
    <lineage>
        <taxon>Eukaryota</taxon>
        <taxon>Viridiplantae</taxon>
        <taxon>Streptophyta</taxon>
        <taxon>Embryophyta</taxon>
        <taxon>Tracheophyta</taxon>
        <taxon>Spermatophyta</taxon>
        <taxon>Magnoliopsida</taxon>
        <taxon>eudicotyledons</taxon>
        <taxon>Gunneridae</taxon>
        <taxon>Pentapetalae</taxon>
        <taxon>rosids</taxon>
        <taxon>fabids</taxon>
        <taxon>Fabales</taxon>
        <taxon>Fabaceae</taxon>
        <taxon>Papilionoideae</taxon>
        <taxon>50 kb inversion clade</taxon>
        <taxon>NPAAA clade</taxon>
        <taxon>indigoferoid/millettioid clade</taxon>
        <taxon>Phaseoleae</taxon>
        <taxon>Phaseolus</taxon>
    </lineage>
</organism>
<name>A0AAN9M525_PHACN</name>
<evidence type="ECO:0000313" key="3">
    <source>
        <dbReference type="Proteomes" id="UP001374584"/>
    </source>
</evidence>
<gene>
    <name evidence="2" type="ORF">VNO80_22111</name>
</gene>